<reference evidence="1 2" key="1">
    <citation type="journal article" date="2016" name="Nat. Commun.">
        <title>Thousands of microbial genomes shed light on interconnected biogeochemical processes in an aquifer system.</title>
        <authorList>
            <person name="Anantharaman K."/>
            <person name="Brown C.T."/>
            <person name="Hug L.A."/>
            <person name="Sharon I."/>
            <person name="Castelle C.J."/>
            <person name="Probst A.J."/>
            <person name="Thomas B.C."/>
            <person name="Singh A."/>
            <person name="Wilkins M.J."/>
            <person name="Karaoz U."/>
            <person name="Brodie E.L."/>
            <person name="Williams K.H."/>
            <person name="Hubbard S.S."/>
            <person name="Banfield J.F."/>
        </authorList>
    </citation>
    <scope>NUCLEOTIDE SEQUENCE [LARGE SCALE GENOMIC DNA]</scope>
</reference>
<name>A0A1G2H221_9BACT</name>
<organism evidence="1 2">
    <name type="scientific">Candidatus Ryanbacteria bacterium RIFCSPLOWO2_12_FULL_47_9c</name>
    <dbReference type="NCBI Taxonomy" id="1802131"/>
    <lineage>
        <taxon>Bacteria</taxon>
        <taxon>Candidatus Ryaniibacteriota</taxon>
    </lineage>
</organism>
<dbReference type="Pfam" id="PF04464">
    <property type="entry name" value="Glyphos_transf"/>
    <property type="match status" value="1"/>
</dbReference>
<dbReference type="InterPro" id="IPR043148">
    <property type="entry name" value="TagF_C"/>
</dbReference>
<dbReference type="AlphaFoldDB" id="A0A1G2H221"/>
<dbReference type="GO" id="GO:0047355">
    <property type="term" value="F:CDP-glycerol glycerophosphotransferase activity"/>
    <property type="evidence" value="ECO:0007669"/>
    <property type="project" value="InterPro"/>
</dbReference>
<dbReference type="InterPro" id="IPR007554">
    <property type="entry name" value="Glycerophosphate_synth"/>
</dbReference>
<sequence length="384" mass="44198">MALLREISNAWRFFSKTPRSEKAILFYAEHKGDLPYFEGIIRELTQARGRTISYITSDAGDPVLAKDDPHVRTFYLKTLLPYLFIYINSDVCAMTVPDLDHLRLRRSLNPVHYIYVMHTLVSTFRTYRPNALDAYDAIFCAGPHHVEEIRRREEFAKLKPKVFVEQGYWRLEEVCRKFQEYKNTQRGPASPSQGGQKTILIAPSWGKDNVLELCGIELVRTLLGEEYKVIVRPHPETTRKSPELLKSFRDEFSGNQNFILEENIASVDSLLEADLLICDMSGVAVEYAFGTERPVLFIDTPLKVINPNYEELGLEPVELTLRPLLGPSIDPKDIKNIGGVIKQLFEQKDNYRQKLRDLRARYVFNFGNSSKIAADYILSKVDQK</sequence>
<dbReference type="Gene3D" id="3.40.50.12580">
    <property type="match status" value="1"/>
</dbReference>
<dbReference type="Proteomes" id="UP000178996">
    <property type="component" value="Unassembled WGS sequence"/>
</dbReference>
<gene>
    <name evidence="1" type="ORF">A3G60_01655</name>
</gene>
<comment type="caution">
    <text evidence="1">The sequence shown here is derived from an EMBL/GenBank/DDBJ whole genome shotgun (WGS) entry which is preliminary data.</text>
</comment>
<accession>A0A1G2H221</accession>
<dbReference type="EMBL" id="MHOB01000049">
    <property type="protein sequence ID" value="OGZ56522.1"/>
    <property type="molecule type" value="Genomic_DNA"/>
</dbReference>
<protein>
    <recommendedName>
        <fullName evidence="3">CDP-glycerol--glycerophosphate glycerophosphotransferase</fullName>
    </recommendedName>
</protein>
<evidence type="ECO:0000313" key="1">
    <source>
        <dbReference type="EMBL" id="OGZ56522.1"/>
    </source>
</evidence>
<evidence type="ECO:0000313" key="2">
    <source>
        <dbReference type="Proteomes" id="UP000178996"/>
    </source>
</evidence>
<dbReference type="GO" id="GO:0016020">
    <property type="term" value="C:membrane"/>
    <property type="evidence" value="ECO:0007669"/>
    <property type="project" value="InterPro"/>
</dbReference>
<evidence type="ECO:0008006" key="3">
    <source>
        <dbReference type="Google" id="ProtNLM"/>
    </source>
</evidence>
<proteinExistence type="predicted"/>